<gene>
    <name evidence="1" type="ORF">SAMN05421665_1589</name>
</gene>
<dbReference type="EMBL" id="FTPR01000001">
    <property type="protein sequence ID" value="SIT83045.1"/>
    <property type="molecule type" value="Genomic_DNA"/>
</dbReference>
<proteinExistence type="predicted"/>
<dbReference type="AlphaFoldDB" id="A0A1R3WX73"/>
<dbReference type="STRING" id="287098.SAMN05421665_1589"/>
<evidence type="ECO:0000313" key="2">
    <source>
        <dbReference type="Proteomes" id="UP000186997"/>
    </source>
</evidence>
<name>A0A1R3WX73_9RHOB</name>
<evidence type="ECO:0000313" key="1">
    <source>
        <dbReference type="EMBL" id="SIT83045.1"/>
    </source>
</evidence>
<dbReference type="Proteomes" id="UP000186997">
    <property type="component" value="Unassembled WGS sequence"/>
</dbReference>
<organism evidence="1 2">
    <name type="scientific">Yoonia rosea</name>
    <dbReference type="NCBI Taxonomy" id="287098"/>
    <lineage>
        <taxon>Bacteria</taxon>
        <taxon>Pseudomonadati</taxon>
        <taxon>Pseudomonadota</taxon>
        <taxon>Alphaproteobacteria</taxon>
        <taxon>Rhodobacterales</taxon>
        <taxon>Paracoccaceae</taxon>
        <taxon>Yoonia</taxon>
    </lineage>
</organism>
<keyword evidence="2" id="KW-1185">Reference proteome</keyword>
<dbReference type="RefSeq" id="WP_165689308.1">
    <property type="nucleotide sequence ID" value="NZ_FTPR01000001.1"/>
</dbReference>
<protein>
    <submittedName>
        <fullName evidence="1">Uncharacterized protein</fullName>
    </submittedName>
</protein>
<accession>A0A1R3WX73</accession>
<sequence length="53" mass="5864">MKSRWQKSLETAVATYDTPMPWARGSLRDAMIARRSENAGDTAQPLEQIAQGA</sequence>
<reference evidence="2" key="1">
    <citation type="submission" date="2017-01" db="EMBL/GenBank/DDBJ databases">
        <authorList>
            <person name="Varghese N."/>
            <person name="Submissions S."/>
        </authorList>
    </citation>
    <scope>NUCLEOTIDE SEQUENCE [LARGE SCALE GENOMIC DNA]</scope>
    <source>
        <strain evidence="2">DSM 29591</strain>
    </source>
</reference>